<evidence type="ECO:0000313" key="1">
    <source>
        <dbReference type="EMBL" id="KAK6306571.1"/>
    </source>
</evidence>
<comment type="caution">
    <text evidence="1">The sequence shown here is derived from an EMBL/GenBank/DDBJ whole genome shotgun (WGS) entry which is preliminary data.</text>
</comment>
<reference evidence="1 2" key="1">
    <citation type="submission" date="2021-04" db="EMBL/GenBank/DDBJ databases">
        <authorList>
            <person name="De Guttry C."/>
            <person name="Zahm M."/>
            <person name="Klopp C."/>
            <person name="Cabau C."/>
            <person name="Louis A."/>
            <person name="Berthelot C."/>
            <person name="Parey E."/>
            <person name="Roest Crollius H."/>
            <person name="Montfort J."/>
            <person name="Robinson-Rechavi M."/>
            <person name="Bucao C."/>
            <person name="Bouchez O."/>
            <person name="Gislard M."/>
            <person name="Lluch J."/>
            <person name="Milhes M."/>
            <person name="Lampietro C."/>
            <person name="Lopez Roques C."/>
            <person name="Donnadieu C."/>
            <person name="Braasch I."/>
            <person name="Desvignes T."/>
            <person name="Postlethwait J."/>
            <person name="Bobe J."/>
            <person name="Wedekind C."/>
            <person name="Guiguen Y."/>
        </authorList>
    </citation>
    <scope>NUCLEOTIDE SEQUENCE [LARGE SCALE GENOMIC DNA]</scope>
    <source>
        <strain evidence="1">Cs_M1</strain>
        <tissue evidence="1">Blood</tissue>
    </source>
</reference>
<proteinExistence type="predicted"/>
<organism evidence="1 2">
    <name type="scientific">Coregonus suidteri</name>
    <dbReference type="NCBI Taxonomy" id="861788"/>
    <lineage>
        <taxon>Eukaryota</taxon>
        <taxon>Metazoa</taxon>
        <taxon>Chordata</taxon>
        <taxon>Craniata</taxon>
        <taxon>Vertebrata</taxon>
        <taxon>Euteleostomi</taxon>
        <taxon>Actinopterygii</taxon>
        <taxon>Neopterygii</taxon>
        <taxon>Teleostei</taxon>
        <taxon>Protacanthopterygii</taxon>
        <taxon>Salmoniformes</taxon>
        <taxon>Salmonidae</taxon>
        <taxon>Coregoninae</taxon>
        <taxon>Coregonus</taxon>
    </lineage>
</organism>
<keyword evidence="2" id="KW-1185">Reference proteome</keyword>
<dbReference type="AlphaFoldDB" id="A0AAN8LRH6"/>
<name>A0AAN8LRH6_9TELE</name>
<dbReference type="EMBL" id="JAGTTL010000021">
    <property type="protein sequence ID" value="KAK6306571.1"/>
    <property type="molecule type" value="Genomic_DNA"/>
</dbReference>
<evidence type="ECO:0000313" key="2">
    <source>
        <dbReference type="Proteomes" id="UP001356427"/>
    </source>
</evidence>
<protein>
    <submittedName>
        <fullName evidence="1">Uncharacterized protein</fullName>
    </submittedName>
</protein>
<dbReference type="Proteomes" id="UP001356427">
    <property type="component" value="Unassembled WGS sequence"/>
</dbReference>
<gene>
    <name evidence="1" type="ORF">J4Q44_G00234960</name>
</gene>
<accession>A0AAN8LRH6</accession>
<sequence>MLHHHPRSPLSIGPAVWRCLDCVDGMWRGHGGVPLASKCHLSLVSNNSFRFCSSSNLSCQNPSQPTPR</sequence>